<keyword evidence="2" id="KW-0521">NADP</keyword>
<dbReference type="InterPro" id="IPR002347">
    <property type="entry name" value="SDR_fam"/>
</dbReference>
<dbReference type="EMBL" id="GBHO01012261">
    <property type="protein sequence ID" value="JAG31343.1"/>
    <property type="molecule type" value="Transcribed_RNA"/>
</dbReference>
<dbReference type="AlphaFoldDB" id="A0A0A9YJR7"/>
<evidence type="ECO:0000256" key="5">
    <source>
        <dbReference type="ARBA" id="ARBA00038261"/>
    </source>
</evidence>
<dbReference type="PANTHER" id="PTHR44889">
    <property type="entry name" value="INACTIVE HYDROXYSTEROID DEHYDROGENASE-LIKE PROTEIN 1"/>
    <property type="match status" value="1"/>
</dbReference>
<reference evidence="6" key="1">
    <citation type="journal article" date="2014" name="PLoS ONE">
        <title>Transcriptome-Based Identification of ABC Transporters in the Western Tarnished Plant Bug Lygus hesperus.</title>
        <authorList>
            <person name="Hull J.J."/>
            <person name="Chaney K."/>
            <person name="Geib S.M."/>
            <person name="Fabrick J.A."/>
            <person name="Brent C.S."/>
            <person name="Walsh D."/>
            <person name="Lavine L.C."/>
        </authorList>
    </citation>
    <scope>NUCLEOTIDE SEQUENCE</scope>
</reference>
<organism evidence="6">
    <name type="scientific">Lygus hesperus</name>
    <name type="common">Western plant bug</name>
    <dbReference type="NCBI Taxonomy" id="30085"/>
    <lineage>
        <taxon>Eukaryota</taxon>
        <taxon>Metazoa</taxon>
        <taxon>Ecdysozoa</taxon>
        <taxon>Arthropoda</taxon>
        <taxon>Hexapoda</taxon>
        <taxon>Insecta</taxon>
        <taxon>Pterygota</taxon>
        <taxon>Neoptera</taxon>
        <taxon>Paraneoptera</taxon>
        <taxon>Hemiptera</taxon>
        <taxon>Heteroptera</taxon>
        <taxon>Panheteroptera</taxon>
        <taxon>Cimicomorpha</taxon>
        <taxon>Miridae</taxon>
        <taxon>Mirini</taxon>
        <taxon>Lygus</taxon>
    </lineage>
</organism>
<evidence type="ECO:0000256" key="4">
    <source>
        <dbReference type="ARBA" id="ARBA00023128"/>
    </source>
</evidence>
<comment type="similarity">
    <text evidence="5">Belongs to the short-chain dehydrogenases/reductases (SDR) family. 17-beta-HSD 3 subfamily.</text>
</comment>
<evidence type="ECO:0000313" key="6">
    <source>
        <dbReference type="EMBL" id="JAG31343.1"/>
    </source>
</evidence>
<proteinExistence type="inferred from homology"/>
<dbReference type="InterPro" id="IPR052149">
    <property type="entry name" value="17-beta-HSD3-like"/>
</dbReference>
<dbReference type="Gene3D" id="3.40.50.720">
    <property type="entry name" value="NAD(P)-binding Rossmann-like Domain"/>
    <property type="match status" value="1"/>
</dbReference>
<dbReference type="InterPro" id="IPR036291">
    <property type="entry name" value="NAD(P)-bd_dom_sf"/>
</dbReference>
<dbReference type="PIRSF" id="PIRSF000126">
    <property type="entry name" value="11-beta-HSD1"/>
    <property type="match status" value="1"/>
</dbReference>
<reference evidence="6" key="2">
    <citation type="submission" date="2014-07" db="EMBL/GenBank/DDBJ databases">
        <authorList>
            <person name="Hull J."/>
        </authorList>
    </citation>
    <scope>NUCLEOTIDE SEQUENCE</scope>
</reference>
<dbReference type="CDD" id="cd05356">
    <property type="entry name" value="17beta-HSD1_like_SDR_c"/>
    <property type="match status" value="1"/>
</dbReference>
<dbReference type="InterPro" id="IPR020904">
    <property type="entry name" value="Sc_DH/Rdtase_CS"/>
</dbReference>
<keyword evidence="3" id="KW-0560">Oxidoreductase</keyword>
<name>A0A0A9YJR7_LYGHE</name>
<evidence type="ECO:0000256" key="1">
    <source>
        <dbReference type="ARBA" id="ARBA00004173"/>
    </source>
</evidence>
<comment type="subcellular location">
    <subcellularLocation>
        <location evidence="1">Mitochondrion</location>
    </subcellularLocation>
</comment>
<sequence length="320" mass="36157">MSLAIELLALVGLLTIALFLADILWELCVAARAHVWPRLVRSNVDLPAKYGPWAVVTGCTDGIGKAYAFELAKRQMNIVLISRNEEKLQRMALEIESKWSVRTKIITADFSRGQAITYHIESELKGIPVGILVNNVGKQYTYPMYLGEVSEQELWDIININIGATTLMTKMILPQMTQRKKGAIVNVSSSSELQPLPLMTVYAATKVFIKSFSEALRVEYQGEGITVQHLAPFFINTKMNAFSHRLQENSFLVPDAETYAASAINTLGRVNRSTGYWAHGIQYFFTMIPPMWIRTYIGAVMNQIFRKDYLYNIKTQVSFL</sequence>
<dbReference type="GO" id="GO:0005739">
    <property type="term" value="C:mitochondrion"/>
    <property type="evidence" value="ECO:0007669"/>
    <property type="project" value="UniProtKB-SubCell"/>
</dbReference>
<dbReference type="PANTHER" id="PTHR44889:SF1">
    <property type="entry name" value="INACTIVE HYDROXYSTEROID DEHYDROGENASE-LIKE PROTEIN 1"/>
    <property type="match status" value="1"/>
</dbReference>
<accession>A0A0A9YJR7</accession>
<dbReference type="SUPFAM" id="SSF51735">
    <property type="entry name" value="NAD(P)-binding Rossmann-fold domains"/>
    <property type="match status" value="1"/>
</dbReference>
<dbReference type="PRINTS" id="PR00080">
    <property type="entry name" value="SDRFAMILY"/>
</dbReference>
<gene>
    <name evidence="6" type="primary">HSDL1_4</name>
    <name evidence="6" type="ORF">CM83_19588</name>
</gene>
<evidence type="ECO:0000256" key="3">
    <source>
        <dbReference type="ARBA" id="ARBA00023002"/>
    </source>
</evidence>
<dbReference type="PRINTS" id="PR00081">
    <property type="entry name" value="GDHRDH"/>
</dbReference>
<evidence type="ECO:0000256" key="2">
    <source>
        <dbReference type="ARBA" id="ARBA00022857"/>
    </source>
</evidence>
<protein>
    <submittedName>
        <fullName evidence="6">Inactive hydroxysteroid dehydrogenase-like protein 1</fullName>
    </submittedName>
</protein>
<dbReference type="FunFam" id="3.40.50.720:FF:000137">
    <property type="entry name" value="Hydroxysteroid (17-beta) dehydrogenase 3"/>
    <property type="match status" value="1"/>
</dbReference>
<dbReference type="Pfam" id="PF00106">
    <property type="entry name" value="adh_short"/>
    <property type="match status" value="1"/>
</dbReference>
<dbReference type="GO" id="GO:0016491">
    <property type="term" value="F:oxidoreductase activity"/>
    <property type="evidence" value="ECO:0007669"/>
    <property type="project" value="UniProtKB-KW"/>
</dbReference>
<keyword evidence="4" id="KW-0496">Mitochondrion</keyword>
<dbReference type="PROSITE" id="PS00061">
    <property type="entry name" value="ADH_SHORT"/>
    <property type="match status" value="1"/>
</dbReference>